<dbReference type="SUPFAM" id="SSF56281">
    <property type="entry name" value="Metallo-hydrolase/oxidoreductase"/>
    <property type="match status" value="1"/>
</dbReference>
<dbReference type="EMBL" id="JPFZ01000009">
    <property type="protein sequence ID" value="KEQ47757.1"/>
    <property type="molecule type" value="Genomic_DNA"/>
</dbReference>
<feature type="repeat" description="Cell wall-binding" evidence="2">
    <location>
        <begin position="464"/>
        <end position="483"/>
    </location>
</feature>
<dbReference type="PANTHER" id="PTHR30619:SF7">
    <property type="entry name" value="BETA-LACTAMASE DOMAIN PROTEIN"/>
    <property type="match status" value="1"/>
</dbReference>
<accession>A0A081QXT4</accession>
<dbReference type="InterPro" id="IPR001279">
    <property type="entry name" value="Metallo-B-lactamas"/>
</dbReference>
<gene>
    <name evidence="6" type="primary">lytD</name>
    <name evidence="6" type="ORF">SK608_0845</name>
</gene>
<dbReference type="InterPro" id="IPR018337">
    <property type="entry name" value="Cell_wall/Cho-bd_repeat"/>
</dbReference>
<feature type="repeat" description="Cell wall-binding" evidence="2">
    <location>
        <begin position="444"/>
        <end position="463"/>
    </location>
</feature>
<dbReference type="Gene3D" id="3.60.15.10">
    <property type="entry name" value="Ribonuclease Z/Hydroxyacylglutathione hydrolase-like"/>
    <property type="match status" value="1"/>
</dbReference>
<evidence type="ECO:0000256" key="2">
    <source>
        <dbReference type="PROSITE-ProRule" id="PRU00591"/>
    </source>
</evidence>
<sequence length="631" mass="72160">MKKKLTSLALASTFLALSWYGNVQAQESSGNKIHFINVHEGGSDAIILESNGHFAMVDTGEDYDFPDGSDSRYPWRQGINTTYKHVLTDRVFRRLKELGVQKLDFILVTHTHSDHIGNVDELLSTYPVDRVYLKKYSDNRITNSERLWDNLYGYDKVLQTAAEKGVSVIQNITQGDAHFQFGDMDIQLYNYENETDSSGELKKIWDDNSNSLISVVKVNGKKIYLGGDLDNVHGAEDKYGPLIGKVDLMKFNHHLDTKNSNTKNFIKNLSPEIIVQTSSSPIGSYDSGQEINREYISWLESMGIQHINAASKDYDATVFDIRQDGFVNISTSYKHIPSFQAGWHKSAYGNWWYQAPDSTGEYAVGWNEIKGEWYYFNQTGILLQNQWKKWNNRWFYLTDSGVAAKNWKKIAGIWYYFNKENQMETGWIQDKEQWYYLDVDGSMKTGWLQYKGQWYYFAPSGEMKTGWVKDKETWYYMDSTGVMKTGEIEVAGQHYYLEDSGAMKQGWLKKANAWYFYKTDGSRAIGWIKDKDKWYFLKENGQLLVNGKTPEGYTVDSSGAWLVAVPVEKSATTRDTSNSEIKESSEVVKKDLENKETSQHESVTNSSTSQDVTSSTSQSSETSANKSESGQ</sequence>
<evidence type="ECO:0000259" key="5">
    <source>
        <dbReference type="SMART" id="SM00849"/>
    </source>
</evidence>
<dbReference type="SUPFAM" id="SSF69360">
    <property type="entry name" value="Cell wall binding repeat"/>
    <property type="match status" value="1"/>
</dbReference>
<feature type="repeat" description="Cell wall-binding" evidence="2">
    <location>
        <begin position="363"/>
        <end position="382"/>
    </location>
</feature>
<dbReference type="PROSITE" id="PS51170">
    <property type="entry name" value="CW"/>
    <property type="match status" value="5"/>
</dbReference>
<dbReference type="InterPro" id="IPR052159">
    <property type="entry name" value="Competence_DNA_uptake"/>
</dbReference>
<feature type="compositionally biased region" description="Basic and acidic residues" evidence="3">
    <location>
        <begin position="580"/>
        <end position="599"/>
    </location>
</feature>
<proteinExistence type="predicted"/>
<evidence type="ECO:0000313" key="6">
    <source>
        <dbReference type="EMBL" id="KEQ47757.1"/>
    </source>
</evidence>
<evidence type="ECO:0000256" key="3">
    <source>
        <dbReference type="SAM" id="MobiDB-lite"/>
    </source>
</evidence>
<feature type="repeat" description="Cell wall-binding" evidence="2">
    <location>
        <begin position="524"/>
        <end position="543"/>
    </location>
</feature>
<evidence type="ECO:0000313" key="7">
    <source>
        <dbReference type="Proteomes" id="UP000028022"/>
    </source>
</evidence>
<dbReference type="PANTHER" id="PTHR30619">
    <property type="entry name" value="DNA INTERNALIZATION/COMPETENCE PROTEIN COMEC/REC2"/>
    <property type="match status" value="1"/>
</dbReference>
<dbReference type="SMART" id="SM00849">
    <property type="entry name" value="Lactamase_B"/>
    <property type="match status" value="1"/>
</dbReference>
<feature type="domain" description="Metallo-beta-lactamase" evidence="5">
    <location>
        <begin position="42"/>
        <end position="278"/>
    </location>
</feature>
<keyword evidence="1" id="KW-0677">Repeat</keyword>
<protein>
    <submittedName>
        <fullName evidence="6">Teichoic acid phosphorylcholine esterase/choline binding protein E</fullName>
    </submittedName>
</protein>
<feature type="compositionally biased region" description="Low complexity" evidence="3">
    <location>
        <begin position="602"/>
        <end position="631"/>
    </location>
</feature>
<dbReference type="InterPro" id="IPR036866">
    <property type="entry name" value="RibonucZ/Hydroxyglut_hydro"/>
</dbReference>
<organism evidence="6 7">
    <name type="scientific">Streptococcus mitis</name>
    <dbReference type="NCBI Taxonomy" id="28037"/>
    <lineage>
        <taxon>Bacteria</taxon>
        <taxon>Bacillati</taxon>
        <taxon>Bacillota</taxon>
        <taxon>Bacilli</taxon>
        <taxon>Lactobacillales</taxon>
        <taxon>Streptococcaceae</taxon>
        <taxon>Streptococcus</taxon>
        <taxon>Streptococcus mitis group</taxon>
    </lineage>
</organism>
<dbReference type="Gene3D" id="2.10.270.10">
    <property type="entry name" value="Cholin Binding"/>
    <property type="match status" value="3"/>
</dbReference>
<comment type="caution">
    <text evidence="6">The sequence shown here is derived from an EMBL/GenBank/DDBJ whole genome shotgun (WGS) entry which is preliminary data.</text>
</comment>
<dbReference type="Pfam" id="PF19127">
    <property type="entry name" value="Choline_bind_3"/>
    <property type="match status" value="2"/>
</dbReference>
<feature type="repeat" description="Cell wall-binding" evidence="2">
    <location>
        <begin position="424"/>
        <end position="443"/>
    </location>
</feature>
<dbReference type="InterPro" id="IPR035681">
    <property type="entry name" value="ComA-like_MBL"/>
</dbReference>
<name>A0A081QXT4_STRMT</name>
<feature type="region of interest" description="Disordered" evidence="3">
    <location>
        <begin position="572"/>
        <end position="631"/>
    </location>
</feature>
<evidence type="ECO:0000256" key="1">
    <source>
        <dbReference type="ARBA" id="ARBA00022737"/>
    </source>
</evidence>
<feature type="chain" id="PRO_5001762831" evidence="4">
    <location>
        <begin position="26"/>
        <end position="631"/>
    </location>
</feature>
<feature type="signal peptide" evidence="4">
    <location>
        <begin position="1"/>
        <end position="25"/>
    </location>
</feature>
<dbReference type="Pfam" id="PF00753">
    <property type="entry name" value="Lactamase_B"/>
    <property type="match status" value="1"/>
</dbReference>
<dbReference type="Proteomes" id="UP000028022">
    <property type="component" value="Unassembled WGS sequence"/>
</dbReference>
<dbReference type="Pfam" id="PF01473">
    <property type="entry name" value="Choline_bind_1"/>
    <property type="match status" value="3"/>
</dbReference>
<reference evidence="6 7" key="1">
    <citation type="submission" date="2014-05" db="EMBL/GenBank/DDBJ databases">
        <authorList>
            <person name="Daugherty S.C."/>
            <person name="Tallon L.J."/>
            <person name="Sadzewicz L."/>
            <person name="Kilian M."/>
            <person name="Tettelin H."/>
        </authorList>
    </citation>
    <scope>NUCLEOTIDE SEQUENCE [LARGE SCALE GENOMIC DNA]</scope>
    <source>
        <strain evidence="6 7">SK608</strain>
    </source>
</reference>
<dbReference type="CDD" id="cd07731">
    <property type="entry name" value="ComA-like_MBL-fold"/>
    <property type="match status" value="1"/>
</dbReference>
<keyword evidence="4" id="KW-0732">Signal</keyword>
<evidence type="ECO:0000256" key="4">
    <source>
        <dbReference type="SAM" id="SignalP"/>
    </source>
</evidence>
<dbReference type="AlphaFoldDB" id="A0A081QXT4"/>